<evidence type="ECO:0000259" key="15">
    <source>
        <dbReference type="PROSITE" id="PS50109"/>
    </source>
</evidence>
<evidence type="ECO:0000256" key="4">
    <source>
        <dbReference type="ARBA" id="ARBA00022475"/>
    </source>
</evidence>
<keyword evidence="13 14" id="KW-0472">Membrane</keyword>
<evidence type="ECO:0000256" key="9">
    <source>
        <dbReference type="ARBA" id="ARBA00022777"/>
    </source>
</evidence>
<evidence type="ECO:0000256" key="14">
    <source>
        <dbReference type="SAM" id="Phobius"/>
    </source>
</evidence>
<evidence type="ECO:0000313" key="17">
    <source>
        <dbReference type="EMBL" id="NOU88505.1"/>
    </source>
</evidence>
<keyword evidence="18" id="KW-1185">Reference proteome</keyword>
<evidence type="ECO:0000256" key="1">
    <source>
        <dbReference type="ARBA" id="ARBA00000085"/>
    </source>
</evidence>
<evidence type="ECO:0000256" key="2">
    <source>
        <dbReference type="ARBA" id="ARBA00004651"/>
    </source>
</evidence>
<dbReference type="SMART" id="SM00304">
    <property type="entry name" value="HAMP"/>
    <property type="match status" value="1"/>
</dbReference>
<dbReference type="PROSITE" id="PS50109">
    <property type="entry name" value="HIS_KIN"/>
    <property type="match status" value="1"/>
</dbReference>
<dbReference type="CDD" id="cd06225">
    <property type="entry name" value="HAMP"/>
    <property type="match status" value="1"/>
</dbReference>
<dbReference type="Pfam" id="PF00672">
    <property type="entry name" value="HAMP"/>
    <property type="match status" value="1"/>
</dbReference>
<dbReference type="Gene3D" id="6.10.340.10">
    <property type="match status" value="1"/>
</dbReference>
<reference evidence="17 18" key="1">
    <citation type="submission" date="2019-10" db="EMBL/GenBank/DDBJ databases">
        <title>Description of Paenibacillus choica sp. nov.</title>
        <authorList>
            <person name="Carlier A."/>
            <person name="Qi S."/>
        </authorList>
    </citation>
    <scope>NUCLEOTIDE SEQUENCE [LARGE SCALE GENOMIC DNA]</scope>
    <source>
        <strain evidence="17 18">LMG 31460</strain>
    </source>
</reference>
<dbReference type="InterPro" id="IPR036890">
    <property type="entry name" value="HATPase_C_sf"/>
</dbReference>
<dbReference type="PANTHER" id="PTHR45528">
    <property type="entry name" value="SENSOR HISTIDINE KINASE CPXA"/>
    <property type="match status" value="1"/>
</dbReference>
<name>A0ABX1Z9K0_9BACL</name>
<dbReference type="InterPro" id="IPR036097">
    <property type="entry name" value="HisK_dim/P_sf"/>
</dbReference>
<keyword evidence="4" id="KW-1003">Cell membrane</keyword>
<dbReference type="SMART" id="SM00387">
    <property type="entry name" value="HATPase_c"/>
    <property type="match status" value="1"/>
</dbReference>
<keyword evidence="12" id="KW-0902">Two-component regulatory system</keyword>
<evidence type="ECO:0000256" key="12">
    <source>
        <dbReference type="ARBA" id="ARBA00023012"/>
    </source>
</evidence>
<dbReference type="Pfam" id="PF02518">
    <property type="entry name" value="HATPase_c"/>
    <property type="match status" value="1"/>
</dbReference>
<keyword evidence="11 14" id="KW-1133">Transmembrane helix</keyword>
<dbReference type="InterPro" id="IPR003660">
    <property type="entry name" value="HAMP_dom"/>
</dbReference>
<keyword evidence="7 14" id="KW-0812">Transmembrane</keyword>
<dbReference type="Gene3D" id="1.10.287.130">
    <property type="match status" value="1"/>
</dbReference>
<dbReference type="PROSITE" id="PS50885">
    <property type="entry name" value="HAMP"/>
    <property type="match status" value="1"/>
</dbReference>
<feature type="domain" description="Histidine kinase" evidence="15">
    <location>
        <begin position="267"/>
        <end position="480"/>
    </location>
</feature>
<evidence type="ECO:0000256" key="3">
    <source>
        <dbReference type="ARBA" id="ARBA00012438"/>
    </source>
</evidence>
<dbReference type="InterPro" id="IPR003594">
    <property type="entry name" value="HATPase_dom"/>
</dbReference>
<evidence type="ECO:0000256" key="7">
    <source>
        <dbReference type="ARBA" id="ARBA00022692"/>
    </source>
</evidence>
<sequence length="481" mass="54580">MIRTIRTKFMIGFFIIFGVFFLILQQWVTVNIESGNRNTVNNQLQDLKNNSNSFIQQSFLTHHFTSDEIYFGQIAEETATELQHAASSRVAMYSLTGELLYAASDQAVFTTSGEDLRLARQGKTAYTLTRAKREASVLFAYPVVIRGTKVGIVRFAKDFTPLYEQSGYMQRTIFSIALAVFAAAFLFSYLLSRHITVPLSKLTKATTEVMNGNFHVRIAVKQKDEVGQLAANFSSMIKKLREQFAIIEKDRDRLEELIHHRKRFFDQVTHELKTPLTTIMGYAEIIRKNGVNDPALFQKGVNHIVDESKRLHAMVLELLEKSKPMEAHHTDITVDAAQILLDVCDTMAIKAQRYKKTIRCEAEKGLFVRGKSDRLRQLFINLLDNAIKYSYAHTEIIVIASVEDDRVRMIVSNQGETISADNLEKIFEPYYRAGHAYTESASVGLGLSICKGIVDEHRGRIWISSDNGHTNVDMDFPLAKA</sequence>
<dbReference type="EMBL" id="WHOC01000121">
    <property type="protein sequence ID" value="NOU88505.1"/>
    <property type="molecule type" value="Genomic_DNA"/>
</dbReference>
<dbReference type="SUPFAM" id="SSF55874">
    <property type="entry name" value="ATPase domain of HSP90 chaperone/DNA topoisomerase II/histidine kinase"/>
    <property type="match status" value="1"/>
</dbReference>
<dbReference type="EC" id="2.7.13.3" evidence="3"/>
<comment type="catalytic activity">
    <reaction evidence="1">
        <text>ATP + protein L-histidine = ADP + protein N-phospho-L-histidine.</text>
        <dbReference type="EC" id="2.7.13.3"/>
    </reaction>
</comment>
<evidence type="ECO:0000313" key="18">
    <source>
        <dbReference type="Proteomes" id="UP000658690"/>
    </source>
</evidence>
<gene>
    <name evidence="17" type="ORF">GC102_22510</name>
</gene>
<proteinExistence type="predicted"/>
<keyword evidence="10" id="KW-0067">ATP-binding</keyword>
<dbReference type="InterPro" id="IPR005467">
    <property type="entry name" value="His_kinase_dom"/>
</dbReference>
<dbReference type="Gene3D" id="3.30.565.10">
    <property type="entry name" value="Histidine kinase-like ATPase, C-terminal domain"/>
    <property type="match status" value="1"/>
</dbReference>
<protein>
    <recommendedName>
        <fullName evidence="3">histidine kinase</fullName>
        <ecNumber evidence="3">2.7.13.3</ecNumber>
    </recommendedName>
</protein>
<evidence type="ECO:0000256" key="10">
    <source>
        <dbReference type="ARBA" id="ARBA00022840"/>
    </source>
</evidence>
<dbReference type="PRINTS" id="PR00344">
    <property type="entry name" value="BCTRLSENSOR"/>
</dbReference>
<evidence type="ECO:0000256" key="8">
    <source>
        <dbReference type="ARBA" id="ARBA00022741"/>
    </source>
</evidence>
<evidence type="ECO:0000259" key="16">
    <source>
        <dbReference type="PROSITE" id="PS50885"/>
    </source>
</evidence>
<keyword evidence="9" id="KW-0418">Kinase</keyword>
<evidence type="ECO:0000256" key="6">
    <source>
        <dbReference type="ARBA" id="ARBA00022679"/>
    </source>
</evidence>
<dbReference type="CDD" id="cd00082">
    <property type="entry name" value="HisKA"/>
    <property type="match status" value="1"/>
</dbReference>
<feature type="transmembrane region" description="Helical" evidence="14">
    <location>
        <begin position="9"/>
        <end position="28"/>
    </location>
</feature>
<dbReference type="RefSeq" id="WP_171691518.1">
    <property type="nucleotide sequence ID" value="NZ_WHOC01000121.1"/>
</dbReference>
<accession>A0ABX1Z9K0</accession>
<dbReference type="Pfam" id="PF00512">
    <property type="entry name" value="HisKA"/>
    <property type="match status" value="1"/>
</dbReference>
<evidence type="ECO:0000256" key="11">
    <source>
        <dbReference type="ARBA" id="ARBA00022989"/>
    </source>
</evidence>
<feature type="domain" description="HAMP" evidence="16">
    <location>
        <begin position="193"/>
        <end position="245"/>
    </location>
</feature>
<dbReference type="InterPro" id="IPR050398">
    <property type="entry name" value="HssS/ArlS-like"/>
</dbReference>
<dbReference type="SUPFAM" id="SSF47384">
    <property type="entry name" value="Homodimeric domain of signal transducing histidine kinase"/>
    <property type="match status" value="1"/>
</dbReference>
<keyword evidence="6" id="KW-0808">Transferase</keyword>
<keyword evidence="5" id="KW-0597">Phosphoprotein</keyword>
<dbReference type="SUPFAM" id="SSF158472">
    <property type="entry name" value="HAMP domain-like"/>
    <property type="match status" value="1"/>
</dbReference>
<dbReference type="InterPro" id="IPR004358">
    <property type="entry name" value="Sig_transdc_His_kin-like_C"/>
</dbReference>
<comment type="subcellular location">
    <subcellularLocation>
        <location evidence="2">Cell membrane</location>
        <topology evidence="2">Multi-pass membrane protein</topology>
    </subcellularLocation>
</comment>
<dbReference type="SMART" id="SM00388">
    <property type="entry name" value="HisKA"/>
    <property type="match status" value="1"/>
</dbReference>
<dbReference type="Proteomes" id="UP000658690">
    <property type="component" value="Unassembled WGS sequence"/>
</dbReference>
<organism evidence="17 18">
    <name type="scientific">Paenibacillus germinis</name>
    <dbReference type="NCBI Taxonomy" id="2654979"/>
    <lineage>
        <taxon>Bacteria</taxon>
        <taxon>Bacillati</taxon>
        <taxon>Bacillota</taxon>
        <taxon>Bacilli</taxon>
        <taxon>Bacillales</taxon>
        <taxon>Paenibacillaceae</taxon>
        <taxon>Paenibacillus</taxon>
    </lineage>
</organism>
<evidence type="ECO:0000256" key="5">
    <source>
        <dbReference type="ARBA" id="ARBA00022553"/>
    </source>
</evidence>
<feature type="transmembrane region" description="Helical" evidence="14">
    <location>
        <begin position="172"/>
        <end position="191"/>
    </location>
</feature>
<evidence type="ECO:0000256" key="13">
    <source>
        <dbReference type="ARBA" id="ARBA00023136"/>
    </source>
</evidence>
<dbReference type="PANTHER" id="PTHR45528:SF10">
    <property type="entry name" value="METHYL-ACCEPTING CHEMOTAXIS PROTEIN"/>
    <property type="match status" value="1"/>
</dbReference>
<dbReference type="InterPro" id="IPR003661">
    <property type="entry name" value="HisK_dim/P_dom"/>
</dbReference>
<keyword evidence="8" id="KW-0547">Nucleotide-binding</keyword>
<comment type="caution">
    <text evidence="17">The sequence shown here is derived from an EMBL/GenBank/DDBJ whole genome shotgun (WGS) entry which is preliminary data.</text>
</comment>